<organism evidence="1 2">
    <name type="scientific">Methylorubrum extorquens (strain DSM 6343 / CIP 106787 / DM4)</name>
    <name type="common">Methylobacterium extorquens</name>
    <dbReference type="NCBI Taxonomy" id="661410"/>
    <lineage>
        <taxon>Bacteria</taxon>
        <taxon>Pseudomonadati</taxon>
        <taxon>Pseudomonadota</taxon>
        <taxon>Alphaproteobacteria</taxon>
        <taxon>Hyphomicrobiales</taxon>
        <taxon>Methylobacteriaceae</taxon>
        <taxon>Methylorubrum</taxon>
    </lineage>
</organism>
<evidence type="ECO:0000313" key="2">
    <source>
        <dbReference type="Proteomes" id="UP000008070"/>
    </source>
</evidence>
<sequence length="81" mass="9033">MPQARPAGDALTSVAPFDLAPVCLRITDCVRDAWRSNRPTYRGGRLFVVIRARVAALLDHGHASLRLTTAHRRFLFPLPLI</sequence>
<proteinExistence type="predicted"/>
<dbReference type="EMBL" id="FP103042">
    <property type="protein sequence ID" value="CAX22442.1"/>
    <property type="molecule type" value="Genomic_DNA"/>
</dbReference>
<dbReference type="Proteomes" id="UP000008070">
    <property type="component" value="Chromosome"/>
</dbReference>
<dbReference type="AlphaFoldDB" id="C7CC96"/>
<name>C7CC96_METED</name>
<reference evidence="2" key="1">
    <citation type="journal article" date="2009" name="PLoS ONE">
        <title>Methylobacterium genome sequences: a reference blueprint to investigate microbial metabolism of C1 compounds from natural and industrial sources.</title>
        <authorList>
            <person name="Vuilleumier S."/>
            <person name="Chistoserdova L."/>
            <person name="Lee M.-C."/>
            <person name="Bringel F."/>
            <person name="Lajus A."/>
            <person name="Zhou Y."/>
            <person name="Gourion B."/>
            <person name="Barbe V."/>
            <person name="Chang J."/>
            <person name="Cruveiller S."/>
            <person name="Dossat C."/>
            <person name="Gillett W."/>
            <person name="Gruffaz C."/>
            <person name="Haugen E."/>
            <person name="Hourcade E."/>
            <person name="Levy R."/>
            <person name="Mangenot S."/>
            <person name="Muller E."/>
            <person name="Nadalig T."/>
            <person name="Pagni M."/>
            <person name="Penny C."/>
            <person name="Peyraud R."/>
            <person name="Robinson D.G."/>
            <person name="Roche D."/>
            <person name="Rouy Z."/>
            <person name="Saenampechek C."/>
            <person name="Salvignol G."/>
            <person name="Vallenet D."/>
            <person name="Wu Z."/>
            <person name="Marx C.J."/>
            <person name="Vorholt J.A."/>
            <person name="Olson M.V."/>
            <person name="Kaul R."/>
            <person name="Weissenbach J."/>
            <person name="Medigue C."/>
            <person name="Lidstrom M.E."/>
        </authorList>
    </citation>
    <scope>NUCLEOTIDE SEQUENCE [LARGE SCALE GENOMIC DNA]</scope>
    <source>
        <strain evidence="2">DSM 6343 / CIP 106787 / DM4</strain>
    </source>
</reference>
<evidence type="ECO:0000313" key="1">
    <source>
        <dbReference type="EMBL" id="CAX22442.1"/>
    </source>
</evidence>
<dbReference type="HOGENOM" id="CLU_2569854_0_0_5"/>
<dbReference type="KEGG" id="mdi:METDI0808"/>
<protein>
    <submittedName>
        <fullName evidence="1">Uncharacterized protein</fullName>
    </submittedName>
</protein>
<gene>
    <name evidence="1" type="ORF">METD_I0808</name>
</gene>
<accession>C7CC96</accession>